<evidence type="ECO:0000313" key="2">
    <source>
        <dbReference type="WBParaSite" id="JU765_v2.g15236.t1"/>
    </source>
</evidence>
<accession>A0AC34QDI1</accession>
<protein>
    <submittedName>
        <fullName evidence="2">Uncharacterized protein</fullName>
    </submittedName>
</protein>
<evidence type="ECO:0000313" key="1">
    <source>
        <dbReference type="Proteomes" id="UP000887576"/>
    </source>
</evidence>
<dbReference type="WBParaSite" id="JU765_v2.g15236.t1">
    <property type="protein sequence ID" value="JU765_v2.g15236.t1"/>
    <property type="gene ID" value="JU765_v2.g15236"/>
</dbReference>
<name>A0AC34QDI1_9BILA</name>
<sequence>MLKHHKNPKVRIRCVDSIYDEGADVVIVVTTRTLDQRMFPPEYKESTRNGERYVKRVLVDQEKVKNKFCAETYRFVFDKQRMLLALSRAEKACFIIGSYELLREDPNWDHVLNLIAENGNLKEQPELLTDSHGRLKTIADDVQRVVDEPIEVIQIDDEGNDMDSSVEISVITTKKPKL</sequence>
<reference evidence="2" key="1">
    <citation type="submission" date="2022-11" db="UniProtKB">
        <authorList>
            <consortium name="WormBaseParasite"/>
        </authorList>
    </citation>
    <scope>IDENTIFICATION</scope>
</reference>
<proteinExistence type="predicted"/>
<dbReference type="Proteomes" id="UP000887576">
    <property type="component" value="Unplaced"/>
</dbReference>
<organism evidence="1 2">
    <name type="scientific">Panagrolaimus sp. JU765</name>
    <dbReference type="NCBI Taxonomy" id="591449"/>
    <lineage>
        <taxon>Eukaryota</taxon>
        <taxon>Metazoa</taxon>
        <taxon>Ecdysozoa</taxon>
        <taxon>Nematoda</taxon>
        <taxon>Chromadorea</taxon>
        <taxon>Rhabditida</taxon>
        <taxon>Tylenchina</taxon>
        <taxon>Panagrolaimomorpha</taxon>
        <taxon>Panagrolaimoidea</taxon>
        <taxon>Panagrolaimidae</taxon>
        <taxon>Panagrolaimus</taxon>
    </lineage>
</organism>